<dbReference type="InterPro" id="IPR048052">
    <property type="entry name" value="FM1-like"/>
</dbReference>
<dbReference type="OrthoDB" id="3199332at2"/>
<feature type="chain" id="PRO_5039535606" evidence="6">
    <location>
        <begin position="25"/>
        <end position="517"/>
    </location>
</feature>
<keyword evidence="2" id="KW-0964">Secreted</keyword>
<keyword evidence="5" id="KW-0812">Transmembrane</keyword>
<feature type="signal peptide" evidence="6">
    <location>
        <begin position="1"/>
        <end position="24"/>
    </location>
</feature>
<keyword evidence="5" id="KW-1133">Transmembrane helix</keyword>
<protein>
    <submittedName>
        <fullName evidence="8">Putative type 1 fimbrial major subunit</fullName>
    </submittedName>
</protein>
<organism evidence="8 9">
    <name type="scientific">Corynebacterium efficiens (strain DSM 44549 / YS-314 / AJ 12310 / JCM 11189 / NBRC 100395)</name>
    <dbReference type="NCBI Taxonomy" id="196164"/>
    <lineage>
        <taxon>Bacteria</taxon>
        <taxon>Bacillati</taxon>
        <taxon>Actinomycetota</taxon>
        <taxon>Actinomycetes</taxon>
        <taxon>Mycobacteriales</taxon>
        <taxon>Corynebacteriaceae</taxon>
        <taxon>Corynebacterium</taxon>
    </lineage>
</organism>
<dbReference type="KEGG" id="cef:CE2737"/>
<keyword evidence="1" id="KW-0134">Cell wall</keyword>
<sequence>MHTTHKRISAAVLSLALGFATIGAPVFTPTALAQTSISAGQVSTVNLNTPVSLTINKYQGLPVADPADLTNLPPLAAEFTIEKVVLTNGLDTLAGWQEVANLTPATVNTDATFNGTGDLTVTTDSITGSVLVDADDTTDFTAGVYLVTESPLTGHTVAKPFLVTLPFTDATTDGWNYHQVVNPKNQADILIEKDVRDPGATLGSTLNYTITAPLPAGDLSSLSIVDDLPDELTPATTVVVSTKVDATATPVAFPLTDTTPVLDDGDGNQLTIDFGPTDLAALQGMRLTNPALELVVTFTADILSLPSNGIIENHAVINLPGGLSYSTDDPNDPNDGAQTRLGSLIINNLNADGDPLTVAGAEFQLWRCSLNNSNKWEVSDGPISAVQEVGGVPTTMDTFISDGSGIASVTGVQLANWVNNGAPAFSTPPIDEDLCVVQTLPPADHVLNPEPSEVTTVGGDDFVMTADVTNLEDSITGQLPATGGGGTLAMIAAGVLVAIAGGFAALRGNRGGTRARR</sequence>
<evidence type="ECO:0000256" key="4">
    <source>
        <dbReference type="ARBA" id="ARBA00023088"/>
    </source>
</evidence>
<dbReference type="InterPro" id="IPR013783">
    <property type="entry name" value="Ig-like_fold"/>
</dbReference>
<evidence type="ECO:0000256" key="3">
    <source>
        <dbReference type="ARBA" id="ARBA00022729"/>
    </source>
</evidence>
<dbReference type="InterPro" id="IPR019931">
    <property type="entry name" value="LPXTG_anchor"/>
</dbReference>
<keyword evidence="3 6" id="KW-0732">Signal</keyword>
<name>Q8FLX2_COREF</name>
<evidence type="ECO:0000259" key="7">
    <source>
        <dbReference type="Pfam" id="PF00746"/>
    </source>
</evidence>
<feature type="transmembrane region" description="Helical" evidence="5">
    <location>
        <begin position="488"/>
        <end position="506"/>
    </location>
</feature>
<dbReference type="STRING" id="196164.gene:10743185"/>
<dbReference type="GO" id="GO:0005975">
    <property type="term" value="P:carbohydrate metabolic process"/>
    <property type="evidence" value="ECO:0007669"/>
    <property type="project" value="UniProtKB-ARBA"/>
</dbReference>
<accession>Q8FLX2</accession>
<evidence type="ECO:0000256" key="5">
    <source>
        <dbReference type="SAM" id="Phobius"/>
    </source>
</evidence>
<dbReference type="EMBL" id="BA000035">
    <property type="protein sequence ID" value="BAC19547.1"/>
    <property type="molecule type" value="Genomic_DNA"/>
</dbReference>
<dbReference type="NCBIfam" id="NF033902">
    <property type="entry name" value="iso_D2_wall_anc"/>
    <property type="match status" value="1"/>
</dbReference>
<dbReference type="InterPro" id="IPR026466">
    <property type="entry name" value="Fim_isopep_form_D2_dom"/>
</dbReference>
<dbReference type="HOGENOM" id="CLU_029024_2_0_11"/>
<dbReference type="eggNOG" id="COG4932">
    <property type="taxonomic scope" value="Bacteria"/>
</dbReference>
<dbReference type="Pfam" id="PF00746">
    <property type="entry name" value="Gram_pos_anchor"/>
    <property type="match status" value="1"/>
</dbReference>
<evidence type="ECO:0000256" key="1">
    <source>
        <dbReference type="ARBA" id="ARBA00022512"/>
    </source>
</evidence>
<proteinExistence type="predicted"/>
<dbReference type="RefSeq" id="WP_006768895.1">
    <property type="nucleotide sequence ID" value="NC_004369.1"/>
</dbReference>
<dbReference type="NCBIfam" id="TIGR04226">
    <property type="entry name" value="RrgB_K2N_iso_D2"/>
    <property type="match status" value="1"/>
</dbReference>
<evidence type="ECO:0000256" key="2">
    <source>
        <dbReference type="ARBA" id="ARBA00022525"/>
    </source>
</evidence>
<evidence type="ECO:0000256" key="6">
    <source>
        <dbReference type="SAM" id="SignalP"/>
    </source>
</evidence>
<dbReference type="Gene3D" id="2.60.40.740">
    <property type="match status" value="1"/>
</dbReference>
<accession>C8NJF3</accession>
<dbReference type="AlphaFoldDB" id="Q8FLX2"/>
<dbReference type="Gene3D" id="2.60.40.10">
    <property type="entry name" value="Immunoglobulins"/>
    <property type="match status" value="2"/>
</dbReference>
<reference evidence="8 9" key="1">
    <citation type="journal article" date="2003" name="Genome Res.">
        <title>Comparative complete genome sequence analysis of the amino acid replacements responsible for the thermostability of Corynebacterium efficiens.</title>
        <authorList>
            <person name="Nishio Y."/>
            <person name="Nakamura Y."/>
            <person name="Kawarabayasi Y."/>
            <person name="Usuda Y."/>
            <person name="Kimura E."/>
            <person name="Sugimoto S."/>
            <person name="Matsui K."/>
            <person name="Yamagishi A."/>
            <person name="Kikuchi H."/>
            <person name="Ikeo K."/>
            <person name="Gojobori T."/>
        </authorList>
    </citation>
    <scope>NUCLEOTIDE SEQUENCE [LARGE SCALE GENOMIC DNA]</scope>
    <source>
        <strain evidence="9">DSM 44549 / YS-314 / AJ 12310 / JCM 11189 / NBRC 100395</strain>
    </source>
</reference>
<evidence type="ECO:0000313" key="9">
    <source>
        <dbReference type="Proteomes" id="UP000001409"/>
    </source>
</evidence>
<keyword evidence="5" id="KW-0472">Membrane</keyword>
<evidence type="ECO:0000313" key="8">
    <source>
        <dbReference type="EMBL" id="BAC19547.1"/>
    </source>
</evidence>
<keyword evidence="4" id="KW-0572">Peptidoglycan-anchor</keyword>
<dbReference type="Proteomes" id="UP000001409">
    <property type="component" value="Chromosome"/>
</dbReference>
<feature type="domain" description="Gram-positive cocci surface proteins LPxTG" evidence="7">
    <location>
        <begin position="476"/>
        <end position="507"/>
    </location>
</feature>
<keyword evidence="9" id="KW-1185">Reference proteome</keyword>